<keyword evidence="1" id="KW-1133">Transmembrane helix</keyword>
<organism evidence="2 3">
    <name type="scientific">Paludisphaera borealis</name>
    <dbReference type="NCBI Taxonomy" id="1387353"/>
    <lineage>
        <taxon>Bacteria</taxon>
        <taxon>Pseudomonadati</taxon>
        <taxon>Planctomycetota</taxon>
        <taxon>Planctomycetia</taxon>
        <taxon>Isosphaerales</taxon>
        <taxon>Isosphaeraceae</taxon>
        <taxon>Paludisphaera</taxon>
    </lineage>
</organism>
<accession>A0A1U7CVT5</accession>
<dbReference type="EMBL" id="CP019082">
    <property type="protein sequence ID" value="APW63057.1"/>
    <property type="molecule type" value="Genomic_DNA"/>
</dbReference>
<feature type="transmembrane region" description="Helical" evidence="1">
    <location>
        <begin position="44"/>
        <end position="65"/>
    </location>
</feature>
<reference evidence="3" key="1">
    <citation type="submission" date="2016-12" db="EMBL/GenBank/DDBJ databases">
        <title>Comparative genomics of four Isosphaeraceae planctomycetes: a common pool of plasmids and glycoside hydrolase genes.</title>
        <authorList>
            <person name="Ivanova A."/>
        </authorList>
    </citation>
    <scope>NUCLEOTIDE SEQUENCE [LARGE SCALE GENOMIC DNA]</scope>
    <source>
        <strain evidence="3">PX4</strain>
    </source>
</reference>
<name>A0A1U7CVT5_9BACT</name>
<protein>
    <submittedName>
        <fullName evidence="2">Uncharacterized protein</fullName>
    </submittedName>
</protein>
<keyword evidence="1" id="KW-0812">Transmembrane</keyword>
<evidence type="ECO:0000256" key="1">
    <source>
        <dbReference type="SAM" id="Phobius"/>
    </source>
</evidence>
<dbReference type="KEGG" id="pbor:BSF38_04615"/>
<gene>
    <name evidence="2" type="ORF">BSF38_04615</name>
</gene>
<feature type="transmembrane region" description="Helical" evidence="1">
    <location>
        <begin position="86"/>
        <end position="105"/>
    </location>
</feature>
<proteinExistence type="predicted"/>
<evidence type="ECO:0000313" key="3">
    <source>
        <dbReference type="Proteomes" id="UP000186309"/>
    </source>
</evidence>
<keyword evidence="3" id="KW-1185">Reference proteome</keyword>
<dbReference type="Proteomes" id="UP000186309">
    <property type="component" value="Chromosome"/>
</dbReference>
<feature type="transmembrane region" description="Helical" evidence="1">
    <location>
        <begin position="12"/>
        <end position="32"/>
    </location>
</feature>
<keyword evidence="1" id="KW-0472">Membrane</keyword>
<sequence>MRPTPVQLRVLTMVYLAAFLCTAVGHIILWFWEWERGSIYLPATTYMTLAMCYMAVVLPIFQILASRRPLRNPDSPWGIFAQRKPGKLWELMLVIALIAPIYPLLAQSQSERERIRAALTFKWDQTEALIKRVFRNGEVEPLEEAARLEALAAESLAKDARGESWESVTWAERSKMYAEDAVLLREGAAHRAELRRQSEEYRAKLELGSSKDEGR</sequence>
<evidence type="ECO:0000313" key="2">
    <source>
        <dbReference type="EMBL" id="APW63057.1"/>
    </source>
</evidence>
<dbReference type="AlphaFoldDB" id="A0A1U7CVT5"/>